<evidence type="ECO:0000256" key="2">
    <source>
        <dbReference type="ARBA" id="ARBA00006727"/>
    </source>
</evidence>
<gene>
    <name evidence="6" type="ORF">I303_00219</name>
    <name evidence="7" type="ORF">I303_100217</name>
</gene>
<evidence type="ECO:0000313" key="8">
    <source>
        <dbReference type="Proteomes" id="UP000078595"/>
    </source>
</evidence>
<dbReference type="KEGG" id="kdj:28963918"/>
<feature type="compositionally biased region" description="Polar residues" evidence="3">
    <location>
        <begin position="1"/>
        <end position="16"/>
    </location>
</feature>
<reference evidence="7" key="2">
    <citation type="submission" date="2013-07" db="EMBL/GenBank/DDBJ databases">
        <authorList>
            <consortium name="The Broad Institute Genome Sequencing Platform"/>
            <person name="Cuomo C."/>
            <person name="Litvintseva A."/>
            <person name="Chen Y."/>
            <person name="Heitman J."/>
            <person name="Sun S."/>
            <person name="Springer D."/>
            <person name="Dromer F."/>
            <person name="Young S.K."/>
            <person name="Zeng Q."/>
            <person name="Gargeya S."/>
            <person name="Fitzgerald M."/>
            <person name="Abouelleil A."/>
            <person name="Alvarado L."/>
            <person name="Berlin A.M."/>
            <person name="Chapman S.B."/>
            <person name="Dewar J."/>
            <person name="Goldberg J."/>
            <person name="Griggs A."/>
            <person name="Gujja S."/>
            <person name="Hansen M."/>
            <person name="Howarth C."/>
            <person name="Imamovic A."/>
            <person name="Larimer J."/>
            <person name="McCowan C."/>
            <person name="Murphy C."/>
            <person name="Pearson M."/>
            <person name="Priest M."/>
            <person name="Roberts A."/>
            <person name="Saif S."/>
            <person name="Shea T."/>
            <person name="Sykes S."/>
            <person name="Wortman J."/>
            <person name="Nusbaum C."/>
            <person name="Birren B."/>
        </authorList>
    </citation>
    <scope>NUCLEOTIDE SEQUENCE</scope>
    <source>
        <strain evidence="7">CBS 10117</strain>
    </source>
</reference>
<evidence type="ECO:0000256" key="1">
    <source>
        <dbReference type="ARBA" id="ARBA00004141"/>
    </source>
</evidence>
<accession>A0A1A6AEA1</accession>
<dbReference type="OrthoDB" id="2213137at2759"/>
<feature type="compositionally biased region" description="Basic and acidic residues" evidence="3">
    <location>
        <begin position="198"/>
        <end position="220"/>
    </location>
</feature>
<evidence type="ECO:0000256" key="3">
    <source>
        <dbReference type="SAM" id="MobiDB-lite"/>
    </source>
</evidence>
<organism evidence="6">
    <name type="scientific">Kwoniella dejecticola CBS 10117</name>
    <dbReference type="NCBI Taxonomy" id="1296121"/>
    <lineage>
        <taxon>Eukaryota</taxon>
        <taxon>Fungi</taxon>
        <taxon>Dikarya</taxon>
        <taxon>Basidiomycota</taxon>
        <taxon>Agaricomycotina</taxon>
        <taxon>Tremellomycetes</taxon>
        <taxon>Tremellales</taxon>
        <taxon>Cryptococcaceae</taxon>
        <taxon>Kwoniella</taxon>
    </lineage>
</organism>
<dbReference type="RefSeq" id="XP_018266244.1">
    <property type="nucleotide sequence ID" value="XM_018403590.1"/>
</dbReference>
<dbReference type="VEuPathDB" id="FungiDB:I303_00219"/>
<dbReference type="EMBL" id="CP144530">
    <property type="protein sequence ID" value="WWC57683.1"/>
    <property type="molecule type" value="Genomic_DNA"/>
</dbReference>
<feature type="compositionally biased region" description="Polar residues" evidence="3">
    <location>
        <begin position="297"/>
        <end position="309"/>
    </location>
</feature>
<dbReference type="AlphaFoldDB" id="A0A1A6AEA1"/>
<feature type="transmembrane region" description="Helical" evidence="4">
    <location>
        <begin position="521"/>
        <end position="541"/>
    </location>
</feature>
<feature type="compositionally biased region" description="Basic and acidic residues" evidence="3">
    <location>
        <begin position="71"/>
        <end position="83"/>
    </location>
</feature>
<evidence type="ECO:0000313" key="6">
    <source>
        <dbReference type="EMBL" id="OBR88402.1"/>
    </source>
</evidence>
<reference evidence="7" key="3">
    <citation type="submission" date="2024-02" db="EMBL/GenBank/DDBJ databases">
        <title>Comparative genomics of Cryptococcus and Kwoniella reveals pathogenesis evolution and contrasting modes of karyotype evolution via chromosome fusion or intercentromeric recombination.</title>
        <authorList>
            <person name="Coelho M.A."/>
            <person name="David-Palma M."/>
            <person name="Shea T."/>
            <person name="Bowers K."/>
            <person name="McGinley-Smith S."/>
            <person name="Mohammad A.W."/>
            <person name="Gnirke A."/>
            <person name="Yurkov A.M."/>
            <person name="Nowrousian M."/>
            <person name="Sun S."/>
            <person name="Cuomo C.A."/>
            <person name="Heitman J."/>
        </authorList>
    </citation>
    <scope>NUCLEOTIDE SEQUENCE</scope>
    <source>
        <strain evidence="7">CBS 10117</strain>
    </source>
</reference>
<evidence type="ECO:0000313" key="7">
    <source>
        <dbReference type="EMBL" id="WWC57683.1"/>
    </source>
</evidence>
<dbReference type="InterPro" id="IPR050327">
    <property type="entry name" value="Proton-linked_MCT"/>
</dbReference>
<dbReference type="EMBL" id="KI894027">
    <property type="protein sequence ID" value="OBR88402.1"/>
    <property type="molecule type" value="Genomic_DNA"/>
</dbReference>
<reference evidence="6" key="1">
    <citation type="submission" date="2013-07" db="EMBL/GenBank/DDBJ databases">
        <title>The Genome Sequence of Cryptococcus dejecticola CBS10117.</title>
        <authorList>
            <consortium name="The Broad Institute Genome Sequencing Platform"/>
            <person name="Cuomo C."/>
            <person name="Litvintseva A."/>
            <person name="Chen Y."/>
            <person name="Heitman J."/>
            <person name="Sun S."/>
            <person name="Springer D."/>
            <person name="Dromer F."/>
            <person name="Young S.K."/>
            <person name="Zeng Q."/>
            <person name="Gargeya S."/>
            <person name="Fitzgerald M."/>
            <person name="Abouelleil A."/>
            <person name="Alvarado L."/>
            <person name="Berlin A.M."/>
            <person name="Chapman S.B."/>
            <person name="Dewar J."/>
            <person name="Goldberg J."/>
            <person name="Griggs A."/>
            <person name="Gujja S."/>
            <person name="Hansen M."/>
            <person name="Howarth C."/>
            <person name="Imamovic A."/>
            <person name="Larimer J."/>
            <person name="McCowan C."/>
            <person name="Murphy C."/>
            <person name="Pearson M."/>
            <person name="Priest M."/>
            <person name="Roberts A."/>
            <person name="Saif S."/>
            <person name="Shea T."/>
            <person name="Sykes S."/>
            <person name="Wortman J."/>
            <person name="Nusbaum C."/>
            <person name="Birren B."/>
        </authorList>
    </citation>
    <scope>NUCLEOTIDE SEQUENCE [LARGE SCALE GENOMIC DNA]</scope>
    <source>
        <strain evidence="6">CBS 10117</strain>
    </source>
</reference>
<feature type="compositionally biased region" description="Polar residues" evidence="3">
    <location>
        <begin position="84"/>
        <end position="93"/>
    </location>
</feature>
<feature type="region of interest" description="Disordered" evidence="3">
    <location>
        <begin position="187"/>
        <end position="338"/>
    </location>
</feature>
<feature type="compositionally biased region" description="Polar residues" evidence="3">
    <location>
        <begin position="107"/>
        <end position="137"/>
    </location>
</feature>
<keyword evidence="4" id="KW-0472">Membrane</keyword>
<dbReference type="PANTHER" id="PTHR11360:SF284">
    <property type="entry name" value="EG:103B4.3 PROTEIN-RELATED"/>
    <property type="match status" value="1"/>
</dbReference>
<feature type="region of interest" description="Disordered" evidence="3">
    <location>
        <begin position="1"/>
        <end position="152"/>
    </location>
</feature>
<dbReference type="PANTHER" id="PTHR11360">
    <property type="entry name" value="MONOCARBOXYLATE TRANSPORTER"/>
    <property type="match status" value="1"/>
</dbReference>
<dbReference type="SUPFAM" id="SSF103473">
    <property type="entry name" value="MFS general substrate transporter"/>
    <property type="match status" value="1"/>
</dbReference>
<feature type="compositionally biased region" description="Polar residues" evidence="3">
    <location>
        <begin position="243"/>
        <end position="255"/>
    </location>
</feature>
<feature type="domain" description="Major facilitator superfamily (MFS) profile" evidence="5">
    <location>
        <begin position="361"/>
        <end position="751"/>
    </location>
</feature>
<dbReference type="InterPro" id="IPR036259">
    <property type="entry name" value="MFS_trans_sf"/>
</dbReference>
<comment type="subcellular location">
    <subcellularLocation>
        <location evidence="1">Membrane</location>
        <topology evidence="1">Multi-pass membrane protein</topology>
    </subcellularLocation>
</comment>
<feature type="transmembrane region" description="Helical" evidence="4">
    <location>
        <begin position="360"/>
        <end position="380"/>
    </location>
</feature>
<sequence>MSSPNVQANTNTGHTGSDNDDHRASPIVGPGDSEERIEGQQSHTVPRLSTIASSTATLCMPDDTEYALSSSDEKVNDDTDENAKTSSISTAIPNTLPKERQTRQKPRSQSTSTFNNRNPAHRSNTLPNRHRSQTIAHAQSVAGASANTGPGAGIVYRKLSLRRSNTLVDDGPPPPIPAPGDVVAVLDPASVGGGGPLKRIETARSERYEQEAAERLRLQREISASPRPESQGGKGGILRRFRSASNTSISGSKRPTFNVPLGLHDHHEHHEHDSEQDEEDEQHHMSGYRMKKHKPTLSPTHSRRSSAVNTPAALSDDGKEDGYFSSSFSEKGSRRSKEDIEMQQQQRIDIAEHVYPDGGYGWIVLICCVILAGCTMGWNMNYGVFQEYYATNIFTDTKTAILILPGCLNGFMMNCSAFLSGRMGDRYGFKRVLYSSAGFMWLGLFLASWSTKLWQLILTQGVISGFGQGLALPLFMSLPSQWFYRRRGLASGIAIGGAGLGGGTITLVARQLLSTVGYKKTLLILSFVELFFMLLATFFLRTRPTSPEARSGKTAPWVDKDVVKTGAFWSIMIGTVVGTTGYAMPFAFLAQYVRANFPISDPILLALPTTLLAYTLCIGRALVGFVADKIGPINTYILVFTISGVVQFALWLTAKTFGGVLAFAVMFGLIAPGFSGILPQIIVQLFGPANLATNVGLILLSGAPGNLINGPIGGGIYDSTGRTTFKYTIIFGGAMQIAGGVIACYARYKTSRKFLVKV</sequence>
<feature type="transmembrane region" description="Helical" evidence="4">
    <location>
        <begin position="432"/>
        <end position="450"/>
    </location>
</feature>
<dbReference type="InterPro" id="IPR011701">
    <property type="entry name" value="MFS"/>
</dbReference>
<keyword evidence="8" id="KW-1185">Reference proteome</keyword>
<feature type="transmembrane region" description="Helical" evidence="4">
    <location>
        <begin position="635"/>
        <end position="654"/>
    </location>
</feature>
<name>A0A1A6AEA1_9TREE</name>
<dbReference type="InterPro" id="IPR020846">
    <property type="entry name" value="MFS_dom"/>
</dbReference>
<keyword evidence="4" id="KW-1133">Transmembrane helix</keyword>
<dbReference type="Gene3D" id="1.20.1250.20">
    <property type="entry name" value="MFS general substrate transporter like domains"/>
    <property type="match status" value="1"/>
</dbReference>
<dbReference type="GO" id="GO:0016020">
    <property type="term" value="C:membrane"/>
    <property type="evidence" value="ECO:0007669"/>
    <property type="project" value="UniProtKB-SubCell"/>
</dbReference>
<dbReference type="Proteomes" id="UP000078595">
    <property type="component" value="Chromosome 1"/>
</dbReference>
<proteinExistence type="inferred from homology"/>
<evidence type="ECO:0000259" key="5">
    <source>
        <dbReference type="PROSITE" id="PS50850"/>
    </source>
</evidence>
<feature type="transmembrane region" description="Helical" evidence="4">
    <location>
        <begin position="456"/>
        <end position="476"/>
    </location>
</feature>
<feature type="transmembrane region" description="Helical" evidence="4">
    <location>
        <begin position="488"/>
        <end position="509"/>
    </location>
</feature>
<dbReference type="GO" id="GO:0022857">
    <property type="term" value="F:transmembrane transporter activity"/>
    <property type="evidence" value="ECO:0007669"/>
    <property type="project" value="InterPro"/>
</dbReference>
<feature type="transmembrane region" description="Helical" evidence="4">
    <location>
        <begin position="562"/>
        <end position="583"/>
    </location>
</feature>
<protein>
    <recommendedName>
        <fullName evidence="5">Major facilitator superfamily (MFS) profile domain-containing protein</fullName>
    </recommendedName>
</protein>
<feature type="transmembrane region" description="Helical" evidence="4">
    <location>
        <begin position="660"/>
        <end position="683"/>
    </location>
</feature>
<feature type="transmembrane region" description="Helical" evidence="4">
    <location>
        <begin position="695"/>
        <end position="717"/>
    </location>
</feature>
<dbReference type="PROSITE" id="PS50850">
    <property type="entry name" value="MFS"/>
    <property type="match status" value="1"/>
</dbReference>
<feature type="transmembrane region" description="Helical" evidence="4">
    <location>
        <begin position="729"/>
        <end position="748"/>
    </location>
</feature>
<keyword evidence="4" id="KW-0812">Transmembrane</keyword>
<feature type="compositionally biased region" description="Basic and acidic residues" evidence="3">
    <location>
        <begin position="263"/>
        <end position="273"/>
    </location>
</feature>
<feature type="transmembrane region" description="Helical" evidence="4">
    <location>
        <begin position="603"/>
        <end position="623"/>
    </location>
</feature>
<dbReference type="GeneID" id="28963918"/>
<feature type="transmembrane region" description="Helical" evidence="4">
    <location>
        <begin position="400"/>
        <end position="420"/>
    </location>
</feature>
<evidence type="ECO:0000256" key="4">
    <source>
        <dbReference type="SAM" id="Phobius"/>
    </source>
</evidence>
<comment type="similarity">
    <text evidence="2">Belongs to the major facilitator superfamily. Monocarboxylate porter (TC 2.A.1.13) family.</text>
</comment>
<dbReference type="Pfam" id="PF07690">
    <property type="entry name" value="MFS_1"/>
    <property type="match status" value="1"/>
</dbReference>